<dbReference type="InParanoid" id="F4RMI2"/>
<keyword evidence="3" id="KW-1185">Reference proteome</keyword>
<sequence>MHLSWLFTVLALAAAVYAAVLPNVFTPNQLAARDNVWLKRWYAAPTLTTTITVTEVVAYVQTVVEQFRTCSGQLATITETQAVVQLLTETHTTISQPLLTLGGCDCSGISQNVEFTNIYSQVYVVFQSMVQVITTTWQTELFTGQYLGIISISSSPISIVELIQSFGNADTWSLYSTYFTSLTQTIDTYGIKTVEVIQNARVDISVFAGVGIYTWVTVGRT</sequence>
<dbReference type="Proteomes" id="UP000001072">
    <property type="component" value="Unassembled WGS sequence"/>
</dbReference>
<name>F4RMI2_MELLP</name>
<dbReference type="AlphaFoldDB" id="F4RMI2"/>
<evidence type="ECO:0000313" key="2">
    <source>
        <dbReference type="EMBL" id="EGG06468.1"/>
    </source>
</evidence>
<accession>F4RMI2</accession>
<dbReference type="HOGENOM" id="CLU_1250913_0_0_1"/>
<dbReference type="KEGG" id="mlr:MELLADRAFT_63400"/>
<protein>
    <recommendedName>
        <fullName evidence="4">Secreted protein</fullName>
    </recommendedName>
</protein>
<organism evidence="3">
    <name type="scientific">Melampsora larici-populina (strain 98AG31 / pathotype 3-4-7)</name>
    <name type="common">Poplar leaf rust fungus</name>
    <dbReference type="NCBI Taxonomy" id="747676"/>
    <lineage>
        <taxon>Eukaryota</taxon>
        <taxon>Fungi</taxon>
        <taxon>Dikarya</taxon>
        <taxon>Basidiomycota</taxon>
        <taxon>Pucciniomycotina</taxon>
        <taxon>Pucciniomycetes</taxon>
        <taxon>Pucciniales</taxon>
        <taxon>Melampsoraceae</taxon>
        <taxon>Melampsora</taxon>
    </lineage>
</organism>
<evidence type="ECO:0000313" key="3">
    <source>
        <dbReference type="Proteomes" id="UP000001072"/>
    </source>
</evidence>
<dbReference type="EMBL" id="GL883108">
    <property type="protein sequence ID" value="EGG06468.1"/>
    <property type="molecule type" value="Genomic_DNA"/>
</dbReference>
<gene>
    <name evidence="2" type="ORF">MELLADRAFT_63400</name>
</gene>
<reference evidence="3" key="1">
    <citation type="journal article" date="2011" name="Proc. Natl. Acad. Sci. U.S.A.">
        <title>Obligate biotrophy features unraveled by the genomic analysis of rust fungi.</title>
        <authorList>
            <person name="Duplessis S."/>
            <person name="Cuomo C.A."/>
            <person name="Lin Y.-C."/>
            <person name="Aerts A."/>
            <person name="Tisserant E."/>
            <person name="Veneault-Fourrey C."/>
            <person name="Joly D.L."/>
            <person name="Hacquard S."/>
            <person name="Amselem J."/>
            <person name="Cantarel B.L."/>
            <person name="Chiu R."/>
            <person name="Coutinho P.M."/>
            <person name="Feau N."/>
            <person name="Field M."/>
            <person name="Frey P."/>
            <person name="Gelhaye E."/>
            <person name="Goldberg J."/>
            <person name="Grabherr M.G."/>
            <person name="Kodira C.D."/>
            <person name="Kohler A."/>
            <person name="Kuees U."/>
            <person name="Lindquist E.A."/>
            <person name="Lucas S.M."/>
            <person name="Mago R."/>
            <person name="Mauceli E."/>
            <person name="Morin E."/>
            <person name="Murat C."/>
            <person name="Pangilinan J.L."/>
            <person name="Park R."/>
            <person name="Pearson M."/>
            <person name="Quesneville H."/>
            <person name="Rouhier N."/>
            <person name="Sakthikumar S."/>
            <person name="Salamov A.A."/>
            <person name="Schmutz J."/>
            <person name="Selles B."/>
            <person name="Shapiro H."/>
            <person name="Tanguay P."/>
            <person name="Tuskan G.A."/>
            <person name="Henrissat B."/>
            <person name="Van de Peer Y."/>
            <person name="Rouze P."/>
            <person name="Ellis J.G."/>
            <person name="Dodds P.N."/>
            <person name="Schein J.E."/>
            <person name="Zhong S."/>
            <person name="Hamelin R.C."/>
            <person name="Grigoriev I.V."/>
            <person name="Szabo L.J."/>
            <person name="Martin F."/>
        </authorList>
    </citation>
    <scope>NUCLEOTIDE SEQUENCE [LARGE SCALE GENOMIC DNA]</scope>
    <source>
        <strain evidence="3">98AG31 / pathotype 3-4-7</strain>
    </source>
</reference>
<feature type="chain" id="PRO_5003317774" description="Secreted protein" evidence="1">
    <location>
        <begin position="19"/>
        <end position="221"/>
    </location>
</feature>
<dbReference type="GeneID" id="18930084"/>
<proteinExistence type="predicted"/>
<feature type="signal peptide" evidence="1">
    <location>
        <begin position="1"/>
        <end position="18"/>
    </location>
</feature>
<dbReference type="RefSeq" id="XP_007410302.1">
    <property type="nucleotide sequence ID" value="XM_007410240.1"/>
</dbReference>
<keyword evidence="1" id="KW-0732">Signal</keyword>
<evidence type="ECO:0000256" key="1">
    <source>
        <dbReference type="SAM" id="SignalP"/>
    </source>
</evidence>
<evidence type="ECO:0008006" key="4">
    <source>
        <dbReference type="Google" id="ProtNLM"/>
    </source>
</evidence>
<dbReference type="VEuPathDB" id="FungiDB:MELLADRAFT_63400"/>